<dbReference type="GO" id="GO:0032266">
    <property type="term" value="F:phosphatidylinositol-3-phosphate binding"/>
    <property type="evidence" value="ECO:0007669"/>
    <property type="project" value="TreeGrafter"/>
</dbReference>
<evidence type="ECO:0000256" key="10">
    <source>
        <dbReference type="ARBA" id="ARBA00024479"/>
    </source>
</evidence>
<evidence type="ECO:0000256" key="8">
    <source>
        <dbReference type="ARBA" id="ARBA00023055"/>
    </source>
</evidence>
<evidence type="ECO:0000313" key="13">
    <source>
        <dbReference type="EMBL" id="GMR62154.1"/>
    </source>
</evidence>
<comment type="subcellular location">
    <subcellularLocation>
        <location evidence="1">Endoplasmic reticulum membrane</location>
        <topology evidence="1">Peripheral membrane protein</topology>
    </subcellularLocation>
    <subcellularLocation>
        <location evidence="2">Preautophagosomal structure membrane</location>
        <topology evidence="2">Peripheral membrane protein</topology>
    </subcellularLocation>
</comment>
<dbReference type="GO" id="GO:0061723">
    <property type="term" value="P:glycophagy"/>
    <property type="evidence" value="ECO:0007669"/>
    <property type="project" value="TreeGrafter"/>
</dbReference>
<evidence type="ECO:0000256" key="5">
    <source>
        <dbReference type="ARBA" id="ARBA00022448"/>
    </source>
</evidence>
<dbReference type="GO" id="GO:0000045">
    <property type="term" value="P:autophagosome assembly"/>
    <property type="evidence" value="ECO:0007669"/>
    <property type="project" value="TreeGrafter"/>
</dbReference>
<dbReference type="GO" id="GO:0061709">
    <property type="term" value="P:reticulophagy"/>
    <property type="evidence" value="ECO:0007669"/>
    <property type="project" value="TreeGrafter"/>
</dbReference>
<protein>
    <recommendedName>
        <fullName evidence="4">Autophagy-related protein 2</fullName>
    </recommendedName>
</protein>
<reference evidence="14" key="1">
    <citation type="submission" date="2022-10" db="EMBL/GenBank/DDBJ databases">
        <title>Genome assembly of Pristionchus species.</title>
        <authorList>
            <person name="Yoshida K."/>
            <person name="Sommer R.J."/>
        </authorList>
    </citation>
    <scope>NUCLEOTIDE SEQUENCE [LARGE SCALE GENOMIC DNA]</scope>
    <source>
        <strain evidence="14">RS5460</strain>
    </source>
</reference>
<dbReference type="GO" id="GO:0043495">
    <property type="term" value="F:protein-membrane adaptor activity"/>
    <property type="evidence" value="ECO:0007669"/>
    <property type="project" value="TreeGrafter"/>
</dbReference>
<keyword evidence="14" id="KW-1185">Reference proteome</keyword>
<dbReference type="GO" id="GO:0006869">
    <property type="term" value="P:lipid transport"/>
    <property type="evidence" value="ECO:0007669"/>
    <property type="project" value="UniProtKB-KW"/>
</dbReference>
<dbReference type="GO" id="GO:0005789">
    <property type="term" value="C:endoplasmic reticulum membrane"/>
    <property type="evidence" value="ECO:0007669"/>
    <property type="project" value="UniProtKB-SubCell"/>
</dbReference>
<dbReference type="PANTHER" id="PTHR13190:SF1">
    <property type="entry name" value="AUTOPHAGY-RELATED 2, ISOFORM A"/>
    <property type="match status" value="1"/>
</dbReference>
<dbReference type="InterPro" id="IPR026849">
    <property type="entry name" value="ATG2"/>
</dbReference>
<feature type="compositionally biased region" description="Low complexity" evidence="12">
    <location>
        <begin position="1761"/>
        <end position="1776"/>
    </location>
</feature>
<comment type="catalytic activity">
    <reaction evidence="10">
        <text>a 1,2-diacyl-sn-glycero-3-phospho-L-serine(in) = a 1,2-diacyl-sn-glycero-3-phospho-L-serine(out)</text>
        <dbReference type="Rhea" id="RHEA:38663"/>
        <dbReference type="ChEBI" id="CHEBI:57262"/>
    </reaction>
</comment>
<feature type="compositionally biased region" description="Pro residues" evidence="12">
    <location>
        <begin position="1777"/>
        <end position="1791"/>
    </location>
</feature>
<keyword evidence="9" id="KW-0472">Membrane</keyword>
<keyword evidence="7" id="KW-0072">Autophagy</keyword>
<feature type="region of interest" description="Disordered" evidence="12">
    <location>
        <begin position="1760"/>
        <end position="1820"/>
    </location>
</feature>
<dbReference type="EMBL" id="BTRK01000006">
    <property type="protein sequence ID" value="GMR62154.1"/>
    <property type="molecule type" value="Genomic_DNA"/>
</dbReference>
<feature type="region of interest" description="Disordered" evidence="12">
    <location>
        <begin position="1699"/>
        <end position="1745"/>
    </location>
</feature>
<gene>
    <name evidence="13" type="ORF">PMAYCL1PPCAC_32349</name>
</gene>
<evidence type="ECO:0000256" key="4">
    <source>
        <dbReference type="ARBA" id="ARBA00018070"/>
    </source>
</evidence>
<feature type="compositionally biased region" description="Low complexity" evidence="12">
    <location>
        <begin position="1715"/>
        <end position="1730"/>
    </location>
</feature>
<evidence type="ECO:0000256" key="7">
    <source>
        <dbReference type="ARBA" id="ARBA00023006"/>
    </source>
</evidence>
<feature type="region of interest" description="Disordered" evidence="12">
    <location>
        <begin position="2250"/>
        <end position="2270"/>
    </location>
</feature>
<comment type="catalytic activity">
    <reaction evidence="11">
        <text>a 1,2-diacyl-sn-glycero-3-phosphoethanolamine(in) = a 1,2-diacyl-sn-glycero-3-phosphoethanolamine(out)</text>
        <dbReference type="Rhea" id="RHEA:38895"/>
        <dbReference type="ChEBI" id="CHEBI:64612"/>
    </reaction>
</comment>
<feature type="region of interest" description="Disordered" evidence="12">
    <location>
        <begin position="1875"/>
        <end position="1895"/>
    </location>
</feature>
<comment type="caution">
    <text evidence="13">The sequence shown here is derived from an EMBL/GenBank/DDBJ whole genome shotgun (WGS) entry which is preliminary data.</text>
</comment>
<feature type="compositionally biased region" description="Acidic residues" evidence="12">
    <location>
        <begin position="1954"/>
        <end position="1970"/>
    </location>
</feature>
<evidence type="ECO:0000256" key="9">
    <source>
        <dbReference type="ARBA" id="ARBA00023136"/>
    </source>
</evidence>
<proteinExistence type="inferred from homology"/>
<accession>A0AAN5DHS1</accession>
<evidence type="ECO:0000256" key="3">
    <source>
        <dbReference type="ARBA" id="ARBA00009714"/>
    </source>
</evidence>
<feature type="region of interest" description="Disordered" evidence="12">
    <location>
        <begin position="847"/>
        <end position="869"/>
    </location>
</feature>
<dbReference type="Proteomes" id="UP001328107">
    <property type="component" value="Unassembled WGS sequence"/>
</dbReference>
<feature type="compositionally biased region" description="Acidic residues" evidence="12">
    <location>
        <begin position="1923"/>
        <end position="1933"/>
    </location>
</feature>
<feature type="compositionally biased region" description="Polar residues" evidence="12">
    <location>
        <begin position="1340"/>
        <end position="1352"/>
    </location>
</feature>
<evidence type="ECO:0000256" key="6">
    <source>
        <dbReference type="ARBA" id="ARBA00022824"/>
    </source>
</evidence>
<feature type="compositionally biased region" description="Basic and acidic residues" evidence="12">
    <location>
        <begin position="1793"/>
        <end position="1805"/>
    </location>
</feature>
<dbReference type="GO" id="GO:0000422">
    <property type="term" value="P:autophagy of mitochondrion"/>
    <property type="evidence" value="ECO:0007669"/>
    <property type="project" value="TreeGrafter"/>
</dbReference>
<sequence length="2270" mass="253144">MHFFDFNISDHLHGRWCRFIIHRYLGHLLEKNLSLEQLSIDLSKGCVQIDQVMLNVQYINETMATLNLPLRLVDGFIGSIRIKVPWASLMADASEVDLSDVQLTFRGMESFKLDDKDLVSSMLGSVVESLVSSIDLAQSFCKEEKDEGQWDGNDEDSVHALSKVVDAVVSRFCCNIDDLILRVEADTPANCDMATAVEFKITKLRFMDEQMKMCKQEGKSAETITSQPHGLSSVTNLNKYINMDGVSLYTDTFSKADLPAVASNYGSPVTSMYLRREHKKSLQKAGSPHASMYMSTNLADSMMMSGIYQSCYSIQPHQSIDSSSIDEFKSVRPESTLISNPVKFAEIAGETTIVIRIKNSDVNAKEKLDSKFEFDIYSKGINILVTPSQVELIKNLTGLLVPIDERATKKGGGEPMASRDYDIVNRQLDDITTDYLPGGNVLGRNGNWQGVQDYHSFQSISLKDDSKDRTASIRREQEKSSADANKRETAMMSLKIGTILAFLTHDDPLAAESVAAMERGPREAVDLLHHNAKRFFDKAAELKIFHAMPIASMQKAADDLYLKDHIRLIGSTVSATYSVESASGSGSRVSTKLSVANCDISEYLTVESTMSGEARHNPLFTFEREEGDQGAQFTVVQRREESKTTTTIHLGKCASELDMSVTDRIAHLLCPRPFFTQPTLNFEPSHYPSGLSEDLFSEVITKEAASSTVEINCANWSIDLKIPKVDLREGGEDRISHTIQNVHDEFLRLKLTSCKVVIPSKKSNGPKIVEITASKITGHFIGDLETLGCAEEDTAFLYAGSKGKPVRIALEFDGSNKSLKASTSGLLPPNVDDMTKSISADLIKNRPKKEGPFAQTHQSFTKSNATSDDENIVRAGSREEMASFARECLEQSDVTLRIDFPILRLLIPNHQFLELLYNRLVNDFALWQPSAPAFKAKNTSLNNINLDDCFKEVKSAMNSVPGRGLQMDSDDEDDANDYSRTERERTTMKSQSHFFALQLEVTNGSMVMGTEVAPATEMDAPQPAQVVAELGGTQMFVCYGFHGDLNQTFFHLTTTNVTIAQRNEPTIPKNVMSREFGAYEKSEVHLRSLHTGSHLREERKDDSFGVALHLVTSHDGRVKETTAAIALRLLELNLIPVKRMEEWWIMQLKDLFYLTDFEIPGYEMPICNTYLHIHLDHAVLAHDHCRIVKGSPLKYKFVLGNVDINSTLVPSMKVNKFLFLFERVHLHMTNEDNEEETRTVTYEDEPRVKQGSNMVHILEIGLFQLELLIFNQLMAKEGEKRSCPLFELRCQNDQIKAWVCHDSLVTLINTMVEVAQSELWKEDKPAEPESVLSPDEETRSVSSALTKSTVTTVKKGDSLPPGAERRLKRLVENACEEAPIVAPPLSPYDEQRNEVAYAREAVEEWAPHEDVSFDNNLLEDALRDMSIGSGAGVNQRTSFSTDEEFFMVEDIPGCGITSSSGEPRIRLIDPDDTAESGDYFYNYIPEHIPTSGDFFRSDCIPLPADYPVPLIRYKLKDISIALHIFGGNDLGSCPDAAKSYSAEEYREGYGRGQSVAQEARGGPFRDHSVSVVLELAKISYLHQYFDKDASVRAMNFISVQDVTVRDRLTLSNIKEMLYQYATVEHPRRTCAPMIAVRMVENHQQEGKLRVSMLPIRLNIDQDTLEFLEDFVQAVNTGLALPETAKLQLTNHPVIEVPEGIESCEPSPNARPAPLPVLLSPLPLKPTRSSPLPRPAPPPPLDEDIFTPQMSKLSDLEDLDDLYGLGSSMPPAISPLADLPPPPPSYPVPPPRASRKESRDEEETRKTSSNPFDDDLISDFMPERVSPFGSRVLDAGQRGATPPSADEDEFALSSPVRTGLFDMDALQTQRAFDEIDQPSGDWASSSSIHFPPSSVASHRVDDLLSRSTMESSMYGGALGQRIDNDEEDDDEPITDEPFLSNDDRFMVETSVPNETSEEEDDGEEGDDEDDRDTICSEAGRMSTSVSEERIRGQTFFKEFIFSPDCTIYIDYQGKNKFNTERSGAVLGVLRGIGQLNRTEINLKAFEHRNGLLGMGRCATHAITEWQENIMANLPGVLSSVGPISPLVQIGKGICDLFWMPVSEMRKEDGHVVKGLQRGTSSFGFSTAAAVVDLAQRLVGVVQVTAESVLFEMTPDHPSLNNRNRRPVNQRVHTPQDVRHGMQLAYDLIANGVQQTREDLELATQEDRASGRSSMRSVLRYATPAILRPFVITSQIGYHLLGGLKNQLRPDQFHDEQHKWRNERDRAGTGGN</sequence>
<feature type="region of interest" description="Disordered" evidence="12">
    <location>
        <begin position="960"/>
        <end position="985"/>
    </location>
</feature>
<dbReference type="GO" id="GO:0061908">
    <property type="term" value="C:phagophore"/>
    <property type="evidence" value="ECO:0007669"/>
    <property type="project" value="TreeGrafter"/>
</dbReference>
<organism evidence="13 14">
    <name type="scientific">Pristionchus mayeri</name>
    <dbReference type="NCBI Taxonomy" id="1317129"/>
    <lineage>
        <taxon>Eukaryota</taxon>
        <taxon>Metazoa</taxon>
        <taxon>Ecdysozoa</taxon>
        <taxon>Nematoda</taxon>
        <taxon>Chromadorea</taxon>
        <taxon>Rhabditida</taxon>
        <taxon>Rhabditina</taxon>
        <taxon>Diplogasteromorpha</taxon>
        <taxon>Diplogasteroidea</taxon>
        <taxon>Neodiplogasteridae</taxon>
        <taxon>Pristionchus</taxon>
    </lineage>
</organism>
<comment type="similarity">
    <text evidence="3">Belongs to the ATG2 family.</text>
</comment>
<keyword evidence="6" id="KW-0256">Endoplasmic reticulum</keyword>
<feature type="region of interest" description="Disordered" evidence="12">
    <location>
        <begin position="1910"/>
        <end position="1982"/>
    </location>
</feature>
<name>A0AAN5DHS1_9BILA</name>
<feature type="compositionally biased region" description="Polar residues" evidence="12">
    <location>
        <begin position="855"/>
        <end position="866"/>
    </location>
</feature>
<dbReference type="PANTHER" id="PTHR13190">
    <property type="entry name" value="AUTOPHAGY-RELATED 2, ISOFORM A"/>
    <property type="match status" value="1"/>
</dbReference>
<evidence type="ECO:0000256" key="11">
    <source>
        <dbReference type="ARBA" id="ARBA00024615"/>
    </source>
</evidence>
<dbReference type="GO" id="GO:0034045">
    <property type="term" value="C:phagophore assembly site membrane"/>
    <property type="evidence" value="ECO:0007669"/>
    <property type="project" value="UniProtKB-SubCell"/>
</dbReference>
<evidence type="ECO:0000313" key="14">
    <source>
        <dbReference type="Proteomes" id="UP001328107"/>
    </source>
</evidence>
<dbReference type="GO" id="GO:0034727">
    <property type="term" value="P:piecemeal microautophagy of the nucleus"/>
    <property type="evidence" value="ECO:0007669"/>
    <property type="project" value="TreeGrafter"/>
</dbReference>
<feature type="region of interest" description="Disordered" evidence="12">
    <location>
        <begin position="1320"/>
        <end position="1362"/>
    </location>
</feature>
<feature type="compositionally biased region" description="Low complexity" evidence="12">
    <location>
        <begin position="1882"/>
        <end position="1895"/>
    </location>
</feature>
<evidence type="ECO:0000256" key="1">
    <source>
        <dbReference type="ARBA" id="ARBA00004406"/>
    </source>
</evidence>
<feature type="region of interest" description="Disordered" evidence="12">
    <location>
        <begin position="465"/>
        <end position="486"/>
    </location>
</feature>
<evidence type="ECO:0000256" key="12">
    <source>
        <dbReference type="SAM" id="MobiDB-lite"/>
    </source>
</evidence>
<dbReference type="Pfam" id="PF13329">
    <property type="entry name" value="ATG2_CAD"/>
    <property type="match status" value="2"/>
</dbReference>
<keyword evidence="8" id="KW-0445">Lipid transport</keyword>
<keyword evidence="5" id="KW-0813">Transport</keyword>
<evidence type="ECO:0000256" key="2">
    <source>
        <dbReference type="ARBA" id="ARBA00004623"/>
    </source>
</evidence>